<dbReference type="HOGENOM" id="CLU_950251_0_0_1"/>
<reference evidence="2 3" key="1">
    <citation type="journal article" date="2014" name="Genome Announc.">
        <title>Genome Sequence of the Microsporidian Species Nematocida sp1 Strain ERTm6 (ATCC PRA-372).</title>
        <authorList>
            <person name="Bakowski M.A."/>
            <person name="Priest M."/>
            <person name="Young S."/>
            <person name="Cuomo C.A."/>
            <person name="Troemel E.R."/>
        </authorList>
    </citation>
    <scope>NUCLEOTIDE SEQUENCE [LARGE SCALE GENOMIC DNA]</scope>
    <source>
        <strain evidence="2 3">ERTm6</strain>
    </source>
</reference>
<dbReference type="EMBL" id="AKIJ01000002">
    <property type="protein sequence ID" value="KFG26566.1"/>
    <property type="molecule type" value="Genomic_DNA"/>
</dbReference>
<name>A0A086J348_NEMA1</name>
<dbReference type="AlphaFoldDB" id="A0A086J348"/>
<feature type="transmembrane region" description="Helical" evidence="1">
    <location>
        <begin position="190"/>
        <end position="210"/>
    </location>
</feature>
<accession>A0A086J348</accession>
<feature type="transmembrane region" description="Helical" evidence="1">
    <location>
        <begin position="261"/>
        <end position="287"/>
    </location>
</feature>
<sequence length="293" mass="33715">MLCLILYSHFQKFLMYYSLINEQEVIDSSINVSLPNATTESGVEAKPNNMPASSTEEIVSLHDNSVEEANSTGIIISLHDNSVKPTKEKHSFLGKVITMIYADFLIPFTLFLSLVHYIMFFMIILRAEFKNSHEYIMYESLKKWLEEYDKITYVIILIIINYLLSIMYHLLLEKDFFYTQGFTRSKLVIIVYYGVLTLAAIAIGLVWGIYSTFKLYLLSTALLSLTKLFIALFTALFLIFGSLKNELKKKYDTSSIKKSKLVLLATMIFGFFFISYGADLFFLISALEYVELN</sequence>
<feature type="transmembrane region" description="Helical" evidence="1">
    <location>
        <begin position="216"/>
        <end position="240"/>
    </location>
</feature>
<keyword evidence="3" id="KW-1185">Reference proteome</keyword>
<dbReference type="GeneID" id="77675690"/>
<dbReference type="RefSeq" id="XP_052905121.1">
    <property type="nucleotide sequence ID" value="XM_053048361.1"/>
</dbReference>
<evidence type="ECO:0000313" key="3">
    <source>
        <dbReference type="Proteomes" id="UP000054524"/>
    </source>
</evidence>
<keyword evidence="1" id="KW-1133">Transmembrane helix</keyword>
<feature type="transmembrane region" description="Helical" evidence="1">
    <location>
        <begin position="151"/>
        <end position="170"/>
    </location>
</feature>
<protein>
    <submittedName>
        <fullName evidence="2">Uncharacterized protein</fullName>
    </submittedName>
</protein>
<evidence type="ECO:0000313" key="2">
    <source>
        <dbReference type="EMBL" id="KFG26566.1"/>
    </source>
</evidence>
<keyword evidence="1" id="KW-0812">Transmembrane</keyword>
<dbReference type="Proteomes" id="UP000054524">
    <property type="component" value="Unassembled WGS sequence"/>
</dbReference>
<organism evidence="2 3">
    <name type="scientific">Nematocida ausubeli (strain ATCC PRA-371 / ERTm2)</name>
    <name type="common">Nematode killer fungus</name>
    <dbReference type="NCBI Taxonomy" id="1913371"/>
    <lineage>
        <taxon>Eukaryota</taxon>
        <taxon>Fungi</taxon>
        <taxon>Fungi incertae sedis</taxon>
        <taxon>Microsporidia</taxon>
        <taxon>Nematocida</taxon>
    </lineage>
</organism>
<keyword evidence="1" id="KW-0472">Membrane</keyword>
<evidence type="ECO:0000256" key="1">
    <source>
        <dbReference type="SAM" id="Phobius"/>
    </source>
</evidence>
<proteinExistence type="predicted"/>
<gene>
    <name evidence="2" type="ORF">NESG_00717</name>
</gene>
<feature type="transmembrane region" description="Helical" evidence="1">
    <location>
        <begin position="104"/>
        <end position="125"/>
    </location>
</feature>
<comment type="caution">
    <text evidence="2">The sequence shown here is derived from an EMBL/GenBank/DDBJ whole genome shotgun (WGS) entry which is preliminary data.</text>
</comment>